<gene>
    <name evidence="8" type="ORF">F1649_15125</name>
</gene>
<evidence type="ECO:0000256" key="2">
    <source>
        <dbReference type="ARBA" id="ARBA00022801"/>
    </source>
</evidence>
<dbReference type="PANTHER" id="PTHR42800:SF1">
    <property type="entry name" value="EXOINULINASE INUD (AFU_ORTHOLOGUE AFUA_5G00480)"/>
    <property type="match status" value="1"/>
</dbReference>
<dbReference type="InterPro" id="IPR013148">
    <property type="entry name" value="Glyco_hydro_32_N"/>
</dbReference>
<dbReference type="Proteomes" id="UP000322918">
    <property type="component" value="Unassembled WGS sequence"/>
</dbReference>
<organism evidence="8 9">
    <name type="scientific">Arcticibacter tournemirensis</name>
    <dbReference type="NCBI Taxonomy" id="699437"/>
    <lineage>
        <taxon>Bacteria</taxon>
        <taxon>Pseudomonadati</taxon>
        <taxon>Bacteroidota</taxon>
        <taxon>Sphingobacteriia</taxon>
        <taxon>Sphingobacteriales</taxon>
        <taxon>Sphingobacteriaceae</taxon>
        <taxon>Arcticibacter</taxon>
    </lineage>
</organism>
<evidence type="ECO:0000259" key="7">
    <source>
        <dbReference type="Pfam" id="PF08244"/>
    </source>
</evidence>
<dbReference type="SUPFAM" id="SSF75005">
    <property type="entry name" value="Arabinanase/levansucrase/invertase"/>
    <property type="match status" value="1"/>
</dbReference>
<dbReference type="PANTHER" id="PTHR42800">
    <property type="entry name" value="EXOINULINASE INUD (AFU_ORTHOLOGUE AFUA_5G00480)"/>
    <property type="match status" value="1"/>
</dbReference>
<comment type="similarity">
    <text evidence="1 4">Belongs to the glycosyl hydrolase 32 family.</text>
</comment>
<keyword evidence="5" id="KW-0732">Signal</keyword>
<dbReference type="GO" id="GO:0005737">
    <property type="term" value="C:cytoplasm"/>
    <property type="evidence" value="ECO:0007669"/>
    <property type="project" value="TreeGrafter"/>
</dbReference>
<evidence type="ECO:0000256" key="4">
    <source>
        <dbReference type="RuleBase" id="RU362110"/>
    </source>
</evidence>
<dbReference type="Pfam" id="PF00251">
    <property type="entry name" value="Glyco_hydro_32N"/>
    <property type="match status" value="1"/>
</dbReference>
<dbReference type="InterPro" id="IPR013320">
    <property type="entry name" value="ConA-like_dom_sf"/>
</dbReference>
<keyword evidence="9" id="KW-1185">Reference proteome</keyword>
<feature type="domain" description="Glycosyl hydrolase family 32 C-terminal" evidence="7">
    <location>
        <begin position="436"/>
        <end position="569"/>
    </location>
</feature>
<keyword evidence="3 4" id="KW-0326">Glycosidase</keyword>
<reference evidence="8 9" key="1">
    <citation type="submission" date="2019-09" db="EMBL/GenBank/DDBJ databases">
        <title>Pararcticibacter amylolyticus gen. nov., sp. nov., isolated from a rottenly hemp rope, and reclassification of Pedobacter tournemirensis as Pararcticibacter tournemirensis comb. nov.</title>
        <authorList>
            <person name="Cai Y."/>
        </authorList>
    </citation>
    <scope>NUCLEOTIDE SEQUENCE [LARGE SCALE GENOMIC DNA]</scope>
    <source>
        <strain evidence="8 9">TF5-37.2-LB10</strain>
    </source>
</reference>
<keyword evidence="2 4" id="KW-0378">Hydrolase</keyword>
<evidence type="ECO:0000256" key="3">
    <source>
        <dbReference type="ARBA" id="ARBA00023295"/>
    </source>
</evidence>
<evidence type="ECO:0000256" key="1">
    <source>
        <dbReference type="ARBA" id="ARBA00009902"/>
    </source>
</evidence>
<feature type="domain" description="Glycosyl hydrolase family 32 N-terminal" evidence="6">
    <location>
        <begin position="142"/>
        <end position="429"/>
    </location>
</feature>
<dbReference type="OrthoDB" id="9759709at2"/>
<evidence type="ECO:0000313" key="9">
    <source>
        <dbReference type="Proteomes" id="UP000322918"/>
    </source>
</evidence>
<feature type="signal peptide" evidence="5">
    <location>
        <begin position="1"/>
        <end position="31"/>
    </location>
</feature>
<name>A0A5M9H1J2_9SPHI</name>
<dbReference type="InterPro" id="IPR001362">
    <property type="entry name" value="Glyco_hydro_32"/>
</dbReference>
<dbReference type="Gene3D" id="2.60.120.560">
    <property type="entry name" value="Exo-inulinase, domain 1"/>
    <property type="match status" value="1"/>
</dbReference>
<dbReference type="CDD" id="cd18622">
    <property type="entry name" value="GH32_Inu-like"/>
    <property type="match status" value="1"/>
</dbReference>
<evidence type="ECO:0000313" key="8">
    <source>
        <dbReference type="EMBL" id="KAA8480159.1"/>
    </source>
</evidence>
<proteinExistence type="inferred from homology"/>
<evidence type="ECO:0000259" key="6">
    <source>
        <dbReference type="Pfam" id="PF00251"/>
    </source>
</evidence>
<protein>
    <submittedName>
        <fullName evidence="8">Glycoside hydrolase family 32 protein</fullName>
    </submittedName>
</protein>
<accession>A0A5M9H1J2</accession>
<dbReference type="Pfam" id="PF08244">
    <property type="entry name" value="Glyco_hydro_32C"/>
    <property type="match status" value="1"/>
</dbReference>
<dbReference type="EMBL" id="VWNE01000025">
    <property type="protein sequence ID" value="KAA8480159.1"/>
    <property type="molecule type" value="Genomic_DNA"/>
</dbReference>
<dbReference type="SUPFAM" id="SSF49899">
    <property type="entry name" value="Concanavalin A-like lectins/glucanases"/>
    <property type="match status" value="1"/>
</dbReference>
<dbReference type="Gene3D" id="2.115.10.20">
    <property type="entry name" value="Glycosyl hydrolase domain, family 43"/>
    <property type="match status" value="1"/>
</dbReference>
<comment type="caution">
    <text evidence="8">The sequence shown here is derived from an EMBL/GenBank/DDBJ whole genome shotgun (WGS) entry which is preliminary data.</text>
</comment>
<dbReference type="AlphaFoldDB" id="A0A5M9H1J2"/>
<sequence>MVNKSGQFKSHFMKIFSNIFFLALLSITAWAQERNAPPEVNYSKYFTAEKKYLVLPVKNGAPKRNVELWVDGINTRFFDIELAEETPDWLAYLDISQWKGKPVELRVDKIKQGSGVFNPIVQSDTDGNDDGLYKEKFRGQFHFSPKRGWTNDPNGLVYYNGEYHLFFQHNPYGRGWGNMSWGHAVSKDLVHWKELDVALHPGPFGPVFSGGAVVDQENTSGLGKPGKPAMVMFFTGARAWSQYLAWSTDGRSFQKLEKAVVPRINKDNRDPKVVWYEPSKQWVMVVYVERAHEQHSMQFLTSPDLKDWTPVSSINGGAGRDGYLFECPEFFQLTVEGSKETKWILTGANSEYAIGNFDGKVFKPETERLNGQRGRDFYAAQTYSNEPKGRRIEIGWWRTHTDREGMNFNQSMSIPLELKLERRTEGLRLIRRPVKELEALRNKTYSYGKMKLKDNSANPLSSLDIELAEIRLEFEPGTAKEVVLNVRGVPVIYNAVKQELTIDGVTASAPLQKGKQKLIIYADRTGLEVFAGDGLLFMPVNINIKPEIRSLSISARGGTASVSDLKVYQLESIWD</sequence>
<dbReference type="InterPro" id="IPR023296">
    <property type="entry name" value="Glyco_hydro_beta-prop_sf"/>
</dbReference>
<dbReference type="SMART" id="SM00640">
    <property type="entry name" value="Glyco_32"/>
    <property type="match status" value="1"/>
</dbReference>
<dbReference type="GO" id="GO:0004575">
    <property type="term" value="F:sucrose alpha-glucosidase activity"/>
    <property type="evidence" value="ECO:0007669"/>
    <property type="project" value="TreeGrafter"/>
</dbReference>
<dbReference type="GO" id="GO:0005987">
    <property type="term" value="P:sucrose catabolic process"/>
    <property type="evidence" value="ECO:0007669"/>
    <property type="project" value="TreeGrafter"/>
</dbReference>
<feature type="chain" id="PRO_5024317248" evidence="5">
    <location>
        <begin position="32"/>
        <end position="575"/>
    </location>
</feature>
<evidence type="ECO:0000256" key="5">
    <source>
        <dbReference type="SAM" id="SignalP"/>
    </source>
</evidence>
<dbReference type="InterPro" id="IPR013189">
    <property type="entry name" value="Glyco_hydro_32_C"/>
</dbReference>